<dbReference type="InterPro" id="IPR007711">
    <property type="entry name" value="HigB-1"/>
</dbReference>
<sequence length="92" mass="10700">MIRSFKHKGLKNLFLKNQTQGLSWEHVPRIRSRLAIINAAGKIEDIDLPGYRLHALAGDKADLWSVAVTGNWRITFEFYQGDAWILNYEDYH</sequence>
<dbReference type="RefSeq" id="WP_167613135.1">
    <property type="nucleotide sequence ID" value="NZ_SOYS01000007.1"/>
</dbReference>
<evidence type="ECO:0000313" key="2">
    <source>
        <dbReference type="Proteomes" id="UP000697927"/>
    </source>
</evidence>
<proteinExistence type="predicted"/>
<dbReference type="SUPFAM" id="SSF143011">
    <property type="entry name" value="RelE-like"/>
    <property type="match status" value="1"/>
</dbReference>
<gene>
    <name evidence="1" type="ORF">E2L00_15535</name>
</gene>
<name>A0ABX0VPE8_9ENTR</name>
<dbReference type="Gene3D" id="3.30.2310.20">
    <property type="entry name" value="RelE-like"/>
    <property type="match status" value="1"/>
</dbReference>
<reference evidence="1 2" key="1">
    <citation type="journal article" date="2020" name="Microorganisms">
        <title>Polyphasic Characterisation of Cedecea colo sp. nov., a New Enteric Bacterium Isolated from the Koala Hindgut.</title>
        <authorList>
            <person name="Boath J.M."/>
            <person name="Dakhal S."/>
            <person name="Van T.T.H."/>
            <person name="Moore R.J."/>
            <person name="Dekiwadia C."/>
            <person name="Macreadie I.G."/>
        </authorList>
    </citation>
    <scope>NUCLEOTIDE SEQUENCE [LARGE SCALE GENOMIC DNA]</scope>
    <source>
        <strain evidence="1 2">ZA</strain>
    </source>
</reference>
<dbReference type="Proteomes" id="UP000697927">
    <property type="component" value="Unassembled WGS sequence"/>
</dbReference>
<dbReference type="PANTHER" id="PTHR40266">
    <property type="entry name" value="TOXIN HIGB-1"/>
    <property type="match status" value="1"/>
</dbReference>
<protein>
    <submittedName>
        <fullName evidence="1">Killer protein</fullName>
    </submittedName>
</protein>
<dbReference type="PANTHER" id="PTHR40266:SF2">
    <property type="entry name" value="TOXIN HIGB-1"/>
    <property type="match status" value="1"/>
</dbReference>
<dbReference type="InterPro" id="IPR035093">
    <property type="entry name" value="RelE/ParE_toxin_dom_sf"/>
</dbReference>
<organism evidence="1 2">
    <name type="scientific">Cedecea colo</name>
    <dbReference type="NCBI Taxonomy" id="2552946"/>
    <lineage>
        <taxon>Bacteria</taxon>
        <taxon>Pseudomonadati</taxon>
        <taxon>Pseudomonadota</taxon>
        <taxon>Gammaproteobacteria</taxon>
        <taxon>Enterobacterales</taxon>
        <taxon>Enterobacteriaceae</taxon>
        <taxon>Cedecea</taxon>
    </lineage>
</organism>
<evidence type="ECO:0000313" key="1">
    <source>
        <dbReference type="EMBL" id="NIY48879.1"/>
    </source>
</evidence>
<dbReference type="Pfam" id="PF05015">
    <property type="entry name" value="HigB-like_toxin"/>
    <property type="match status" value="1"/>
</dbReference>
<dbReference type="EMBL" id="SOYS01000007">
    <property type="protein sequence ID" value="NIY48879.1"/>
    <property type="molecule type" value="Genomic_DNA"/>
</dbReference>
<accession>A0ABX0VPE8</accession>
<keyword evidence="2" id="KW-1185">Reference proteome</keyword>
<comment type="caution">
    <text evidence="1">The sequence shown here is derived from an EMBL/GenBank/DDBJ whole genome shotgun (WGS) entry which is preliminary data.</text>
</comment>